<dbReference type="OrthoDB" id="2565072at2759"/>
<keyword evidence="4" id="KW-1185">Reference proteome</keyword>
<feature type="region of interest" description="Disordered" evidence="2">
    <location>
        <begin position="358"/>
        <end position="391"/>
    </location>
</feature>
<sequence>MTSGYDSDFHDGDHLRRLLGQRAARADIHDRFSSSEFSDSPSIYSHAYFSPRPSDRTDTNPHTSTYHHATHVRQPSEPRSLMTDRQRLGIPDASSLDLDDDPRSSYLSTMSHEEEPVDDYDDSSTEEADGDDTEVHRVSAYGPKMTVHSRAPWELEDGGSPEPEDQDGVGKRNLLGFGKRDTAKKPWGRDTRTSIQCSRGGNSLSRPRRRIALAQASMSSTSLALSPSPQTSLREKLSLPRFRSRTPSNAGRQELVDSRVYSRTAASRKAHSPAFGVRVSSPTGSEFTRSDSRPSLSEPASPHTPYQHEYHPYANPDLVGSVATHPPTRRLEELHALTYSTPQSPVVARSESAATITESSTVTTMSTLSQTRSQSSVLTPGTSVSSLQPTPEIMAGNRSLSKTRKTPGPIDVASINVIHSRTSEAEPGVQEVTVFTQPDFPSPSVMAPSWPTSPNPAPMKLISLEEAQAQVRERSRSATATASDTGSAPSQSVRAPDTGFNQTPTSWSRLRSASSNGSAKAKNLTSSSVVDLSTTPTLPSSSSLAGANGLPSKTIARKKSGFMRLFNSKEKMPSSPPPVPSISTDIISSAAPPLPTPSTPSSMTRARKQSAHRVPVPSITPSLLGDSEGSGSSFESRSETVDGAIASGSNLHATRPGSRERQLSSRRNVPGLSIVTNASTSSRSSPSSTTKESPVPILATPKTTLGDNAATAMLSPEFMTLSLRRISTTFGPEFTGQSSDGDHELHRPSLVTDTGTPTTGASLISPRSPPLLYNLEQPMVDVKSVPVEDQSSVIRTLQEQIVAARKAWQHQLWELEGQVRDLKAELEELRVADDGQNYCATCGRGSAAASGAGPRIEDLRKAGVKVGGVVNRPRARTGVGSRFASGT</sequence>
<organism evidence="3 4">
    <name type="scientific">Phlebiopsis gigantea (strain 11061_1 CR5-6)</name>
    <name type="common">White-rot fungus</name>
    <name type="synonym">Peniophora gigantea</name>
    <dbReference type="NCBI Taxonomy" id="745531"/>
    <lineage>
        <taxon>Eukaryota</taxon>
        <taxon>Fungi</taxon>
        <taxon>Dikarya</taxon>
        <taxon>Basidiomycota</taxon>
        <taxon>Agaricomycotina</taxon>
        <taxon>Agaricomycetes</taxon>
        <taxon>Polyporales</taxon>
        <taxon>Phanerochaetaceae</taxon>
        <taxon>Phlebiopsis</taxon>
    </lineage>
</organism>
<dbReference type="AlphaFoldDB" id="A0A0C3SFQ1"/>
<feature type="region of interest" description="Disordered" evidence="2">
    <location>
        <begin position="468"/>
        <end position="702"/>
    </location>
</feature>
<dbReference type="Proteomes" id="UP000053257">
    <property type="component" value="Unassembled WGS sequence"/>
</dbReference>
<feature type="region of interest" description="Disordered" evidence="2">
    <location>
        <begin position="32"/>
        <end position="324"/>
    </location>
</feature>
<evidence type="ECO:0000313" key="3">
    <source>
        <dbReference type="EMBL" id="KIP12475.1"/>
    </source>
</evidence>
<evidence type="ECO:0000256" key="1">
    <source>
        <dbReference type="SAM" id="Coils"/>
    </source>
</evidence>
<feature type="compositionally biased region" description="Acidic residues" evidence="2">
    <location>
        <begin position="115"/>
        <end position="132"/>
    </location>
</feature>
<feature type="compositionally biased region" description="Low complexity" evidence="2">
    <location>
        <begin position="212"/>
        <end position="232"/>
    </location>
</feature>
<accession>A0A0C3SFQ1</accession>
<feature type="compositionally biased region" description="Basic and acidic residues" evidence="2">
    <location>
        <begin position="178"/>
        <end position="192"/>
    </location>
</feature>
<feature type="compositionally biased region" description="Low complexity" evidence="2">
    <location>
        <begin position="358"/>
        <end position="371"/>
    </location>
</feature>
<proteinExistence type="predicted"/>
<feature type="compositionally biased region" description="Low complexity" evidence="2">
    <location>
        <begin position="477"/>
        <end position="488"/>
    </location>
</feature>
<dbReference type="STRING" id="745531.A0A0C3SFQ1"/>
<dbReference type="HOGENOM" id="CLU_017133_0_0_1"/>
<feature type="compositionally biased region" description="Low complexity" evidence="2">
    <location>
        <begin position="512"/>
        <end position="544"/>
    </location>
</feature>
<feature type="compositionally biased region" description="Polar residues" evidence="2">
    <location>
        <begin position="372"/>
        <end position="389"/>
    </location>
</feature>
<feature type="compositionally biased region" description="Low complexity" evidence="2">
    <location>
        <begin position="34"/>
        <end position="45"/>
    </location>
</feature>
<evidence type="ECO:0000256" key="2">
    <source>
        <dbReference type="SAM" id="MobiDB-lite"/>
    </source>
</evidence>
<feature type="compositionally biased region" description="Low complexity" evidence="2">
    <location>
        <begin position="581"/>
        <end position="591"/>
    </location>
</feature>
<keyword evidence="1" id="KW-0175">Coiled coil</keyword>
<feature type="coiled-coil region" evidence="1">
    <location>
        <begin position="805"/>
        <end position="832"/>
    </location>
</feature>
<gene>
    <name evidence="3" type="ORF">PHLGIDRAFT_27292</name>
</gene>
<name>A0A0C3SFQ1_PHLG1</name>
<reference evidence="3 4" key="1">
    <citation type="journal article" date="2014" name="PLoS Genet.">
        <title>Analysis of the Phlebiopsis gigantea genome, transcriptome and secretome provides insight into its pioneer colonization strategies of wood.</title>
        <authorList>
            <person name="Hori C."/>
            <person name="Ishida T."/>
            <person name="Igarashi K."/>
            <person name="Samejima M."/>
            <person name="Suzuki H."/>
            <person name="Master E."/>
            <person name="Ferreira P."/>
            <person name="Ruiz-Duenas F.J."/>
            <person name="Held B."/>
            <person name="Canessa P."/>
            <person name="Larrondo L.F."/>
            <person name="Schmoll M."/>
            <person name="Druzhinina I.S."/>
            <person name="Kubicek C.P."/>
            <person name="Gaskell J.A."/>
            <person name="Kersten P."/>
            <person name="St John F."/>
            <person name="Glasner J."/>
            <person name="Sabat G."/>
            <person name="Splinter BonDurant S."/>
            <person name="Syed K."/>
            <person name="Yadav J."/>
            <person name="Mgbeahuruike A.C."/>
            <person name="Kovalchuk A."/>
            <person name="Asiegbu F.O."/>
            <person name="Lackner G."/>
            <person name="Hoffmeister D."/>
            <person name="Rencoret J."/>
            <person name="Gutierrez A."/>
            <person name="Sun H."/>
            <person name="Lindquist E."/>
            <person name="Barry K."/>
            <person name="Riley R."/>
            <person name="Grigoriev I.V."/>
            <person name="Henrissat B."/>
            <person name="Kues U."/>
            <person name="Berka R.M."/>
            <person name="Martinez A.T."/>
            <person name="Covert S.F."/>
            <person name="Blanchette R.A."/>
            <person name="Cullen D."/>
        </authorList>
    </citation>
    <scope>NUCLEOTIDE SEQUENCE [LARGE SCALE GENOMIC DNA]</scope>
    <source>
        <strain evidence="3 4">11061_1 CR5-6</strain>
    </source>
</reference>
<feature type="compositionally biased region" description="Low complexity" evidence="2">
    <location>
        <begin position="673"/>
        <end position="693"/>
    </location>
</feature>
<feature type="compositionally biased region" description="Acidic residues" evidence="2">
    <location>
        <begin position="154"/>
        <end position="167"/>
    </location>
</feature>
<protein>
    <submittedName>
        <fullName evidence="3">Uncharacterized protein</fullName>
    </submittedName>
</protein>
<feature type="compositionally biased region" description="Polar residues" evidence="2">
    <location>
        <begin position="193"/>
        <end position="205"/>
    </location>
</feature>
<feature type="compositionally biased region" description="Low complexity" evidence="2">
    <location>
        <begin position="622"/>
        <end position="635"/>
    </location>
</feature>
<dbReference type="EMBL" id="KN840439">
    <property type="protein sequence ID" value="KIP12475.1"/>
    <property type="molecule type" value="Genomic_DNA"/>
</dbReference>
<feature type="region of interest" description="Disordered" evidence="2">
    <location>
        <begin position="734"/>
        <end position="769"/>
    </location>
</feature>
<feature type="compositionally biased region" description="Polar residues" evidence="2">
    <location>
        <begin position="751"/>
        <end position="762"/>
    </location>
</feature>
<evidence type="ECO:0000313" key="4">
    <source>
        <dbReference type="Proteomes" id="UP000053257"/>
    </source>
</evidence>
<feature type="compositionally biased region" description="Polar residues" evidence="2">
    <location>
        <begin position="489"/>
        <end position="511"/>
    </location>
</feature>